<reference evidence="1" key="1">
    <citation type="journal article" date="2015" name="Nature">
        <title>Complex archaea that bridge the gap between prokaryotes and eukaryotes.</title>
        <authorList>
            <person name="Spang A."/>
            <person name="Saw J.H."/>
            <person name="Jorgensen S.L."/>
            <person name="Zaremba-Niedzwiedzka K."/>
            <person name="Martijn J."/>
            <person name="Lind A.E."/>
            <person name="van Eijk R."/>
            <person name="Schleper C."/>
            <person name="Guy L."/>
            <person name="Ettema T.J."/>
        </authorList>
    </citation>
    <scope>NUCLEOTIDE SEQUENCE</scope>
</reference>
<organism evidence="1">
    <name type="scientific">marine sediment metagenome</name>
    <dbReference type="NCBI Taxonomy" id="412755"/>
    <lineage>
        <taxon>unclassified sequences</taxon>
        <taxon>metagenomes</taxon>
        <taxon>ecological metagenomes</taxon>
    </lineage>
</organism>
<sequence length="270" mass="30532">MPTIFSLFGFERNWVLKRLDNNEVIKGQFHAEGITENVKSNYSEEFALGRQTPLTQFVHGETETISFTGRLYAARAFLESVDEDIKKLKEWVRRDESLGRPPLLSFSMGDGHVQFEKCFIESLSGITYDRPTALGALRHVTFTVNLRQFTDFELPAFQLPGLGAIAGAVGLNTRFHTASRGDYYETLTEIEYRDPLLGDVIRRENPDKPNIQVGDVILLPSSGSVVGQRVTQQSVPLKTGFDRKDTPQRALRLDFLRTRNRSLTSFVLQG</sequence>
<evidence type="ECO:0000313" key="1">
    <source>
        <dbReference type="EMBL" id="KKM76779.1"/>
    </source>
</evidence>
<accession>A0A0F9K3Y5</accession>
<proteinExistence type="predicted"/>
<dbReference type="EMBL" id="LAZR01008750">
    <property type="protein sequence ID" value="KKM76779.1"/>
    <property type="molecule type" value="Genomic_DNA"/>
</dbReference>
<name>A0A0F9K3Y5_9ZZZZ</name>
<protein>
    <submittedName>
        <fullName evidence="1">Uncharacterized protein</fullName>
    </submittedName>
</protein>
<comment type="caution">
    <text evidence="1">The sequence shown here is derived from an EMBL/GenBank/DDBJ whole genome shotgun (WGS) entry which is preliminary data.</text>
</comment>
<gene>
    <name evidence="1" type="ORF">LCGC14_1376670</name>
</gene>
<dbReference type="AlphaFoldDB" id="A0A0F9K3Y5"/>